<protein>
    <submittedName>
        <fullName evidence="2">Uncharacterized protein</fullName>
    </submittedName>
</protein>
<feature type="region of interest" description="Disordered" evidence="1">
    <location>
        <begin position="128"/>
        <end position="149"/>
    </location>
</feature>
<evidence type="ECO:0000313" key="3">
    <source>
        <dbReference type="Proteomes" id="UP001454036"/>
    </source>
</evidence>
<dbReference type="Proteomes" id="UP001454036">
    <property type="component" value="Unassembled WGS sequence"/>
</dbReference>
<accession>A0AAV3P847</accession>
<reference evidence="2 3" key="1">
    <citation type="submission" date="2024-01" db="EMBL/GenBank/DDBJ databases">
        <title>The complete chloroplast genome sequence of Lithospermum erythrorhizon: insights into the phylogenetic relationship among Boraginaceae species and the maternal lineages of purple gromwells.</title>
        <authorList>
            <person name="Okada T."/>
            <person name="Watanabe K."/>
        </authorList>
    </citation>
    <scope>NUCLEOTIDE SEQUENCE [LARGE SCALE GENOMIC DNA]</scope>
</reference>
<keyword evidence="3" id="KW-1185">Reference proteome</keyword>
<evidence type="ECO:0000313" key="2">
    <source>
        <dbReference type="EMBL" id="GAA0146208.1"/>
    </source>
</evidence>
<comment type="caution">
    <text evidence="2">The sequence shown here is derived from an EMBL/GenBank/DDBJ whole genome shotgun (WGS) entry which is preliminary data.</text>
</comment>
<dbReference type="EMBL" id="BAABME010000893">
    <property type="protein sequence ID" value="GAA0146208.1"/>
    <property type="molecule type" value="Genomic_DNA"/>
</dbReference>
<organism evidence="2 3">
    <name type="scientific">Lithospermum erythrorhizon</name>
    <name type="common">Purple gromwell</name>
    <name type="synonym">Lithospermum officinale var. erythrorhizon</name>
    <dbReference type="NCBI Taxonomy" id="34254"/>
    <lineage>
        <taxon>Eukaryota</taxon>
        <taxon>Viridiplantae</taxon>
        <taxon>Streptophyta</taxon>
        <taxon>Embryophyta</taxon>
        <taxon>Tracheophyta</taxon>
        <taxon>Spermatophyta</taxon>
        <taxon>Magnoliopsida</taxon>
        <taxon>eudicotyledons</taxon>
        <taxon>Gunneridae</taxon>
        <taxon>Pentapetalae</taxon>
        <taxon>asterids</taxon>
        <taxon>lamiids</taxon>
        <taxon>Boraginales</taxon>
        <taxon>Boraginaceae</taxon>
        <taxon>Boraginoideae</taxon>
        <taxon>Lithospermeae</taxon>
        <taxon>Lithospermum</taxon>
    </lineage>
</organism>
<feature type="compositionally biased region" description="Low complexity" evidence="1">
    <location>
        <begin position="10"/>
        <end position="22"/>
    </location>
</feature>
<proteinExistence type="predicted"/>
<sequence>MYVRTLKTQSSSSSSSDSDSTSANSTLPQLTIPDKVFSKLTPAHNDIMLPVPIKVDNFELCPRPVANQAEASISGGRPIIQVEGHSNLASPSHHTEPMNHTLQLHTDESEREEVARADKAYQGMMASFPTFVKNSPPPNPTDDQLDGIT</sequence>
<feature type="region of interest" description="Disordered" evidence="1">
    <location>
        <begin position="1"/>
        <end position="30"/>
    </location>
</feature>
<dbReference type="AlphaFoldDB" id="A0AAV3P847"/>
<gene>
    <name evidence="2" type="ORF">LIER_06217</name>
</gene>
<name>A0AAV3P847_LITER</name>
<evidence type="ECO:0000256" key="1">
    <source>
        <dbReference type="SAM" id="MobiDB-lite"/>
    </source>
</evidence>